<dbReference type="Pfam" id="PF13564">
    <property type="entry name" value="DoxX_2"/>
    <property type="match status" value="1"/>
</dbReference>
<feature type="transmembrane region" description="Helical" evidence="5">
    <location>
        <begin position="70"/>
        <end position="90"/>
    </location>
</feature>
<protein>
    <submittedName>
        <fullName evidence="6">DoxX-like family protein</fullName>
    </submittedName>
</protein>
<keyword evidence="2 5" id="KW-0812">Transmembrane</keyword>
<name>A0A1I6SVB1_9PSEU</name>
<dbReference type="AlphaFoldDB" id="A0A1I6SVB1"/>
<comment type="subcellular location">
    <subcellularLocation>
        <location evidence="1">Membrane</location>
        <topology evidence="1">Multi-pass membrane protein</topology>
    </subcellularLocation>
</comment>
<evidence type="ECO:0000256" key="3">
    <source>
        <dbReference type="ARBA" id="ARBA00022989"/>
    </source>
</evidence>
<sequence length="116" mass="11263">MVVALVIVVAVTAVFNAFSAAVDFAGHRVVLANAEANGVPRGWLPVLGGLKGAAALGLVAGLLGVPVVGAAAAAGLVVFFVGAVIVHLRAGTVSTLPAPGVFLALAVASLWLTVAS</sequence>
<dbReference type="Proteomes" id="UP000198852">
    <property type="component" value="Unassembled WGS sequence"/>
</dbReference>
<dbReference type="EMBL" id="FOZX01000005">
    <property type="protein sequence ID" value="SFS80904.1"/>
    <property type="molecule type" value="Genomic_DNA"/>
</dbReference>
<dbReference type="STRING" id="95161.SAMN05660874_03464"/>
<accession>A0A1I6SVB1</accession>
<dbReference type="GO" id="GO:0016020">
    <property type="term" value="C:membrane"/>
    <property type="evidence" value="ECO:0007669"/>
    <property type="project" value="UniProtKB-SubCell"/>
</dbReference>
<evidence type="ECO:0000256" key="1">
    <source>
        <dbReference type="ARBA" id="ARBA00004141"/>
    </source>
</evidence>
<evidence type="ECO:0000256" key="5">
    <source>
        <dbReference type="SAM" id="Phobius"/>
    </source>
</evidence>
<evidence type="ECO:0000313" key="6">
    <source>
        <dbReference type="EMBL" id="SFS80904.1"/>
    </source>
</evidence>
<evidence type="ECO:0000256" key="4">
    <source>
        <dbReference type="ARBA" id="ARBA00023136"/>
    </source>
</evidence>
<organism evidence="6 7">
    <name type="scientific">Saccharopolyspora flava</name>
    <dbReference type="NCBI Taxonomy" id="95161"/>
    <lineage>
        <taxon>Bacteria</taxon>
        <taxon>Bacillati</taxon>
        <taxon>Actinomycetota</taxon>
        <taxon>Actinomycetes</taxon>
        <taxon>Pseudonocardiales</taxon>
        <taxon>Pseudonocardiaceae</taxon>
        <taxon>Saccharopolyspora</taxon>
    </lineage>
</organism>
<keyword evidence="4 5" id="KW-0472">Membrane</keyword>
<proteinExistence type="predicted"/>
<dbReference type="InterPro" id="IPR032808">
    <property type="entry name" value="DoxX"/>
</dbReference>
<gene>
    <name evidence="6" type="ORF">SAMN05660874_03464</name>
</gene>
<evidence type="ECO:0000313" key="7">
    <source>
        <dbReference type="Proteomes" id="UP000198852"/>
    </source>
</evidence>
<keyword evidence="7" id="KW-1185">Reference proteome</keyword>
<reference evidence="7" key="1">
    <citation type="submission" date="2016-10" db="EMBL/GenBank/DDBJ databases">
        <authorList>
            <person name="Varghese N."/>
            <person name="Submissions S."/>
        </authorList>
    </citation>
    <scope>NUCLEOTIDE SEQUENCE [LARGE SCALE GENOMIC DNA]</scope>
    <source>
        <strain evidence="7">DSM 44771</strain>
    </source>
</reference>
<evidence type="ECO:0000256" key="2">
    <source>
        <dbReference type="ARBA" id="ARBA00022692"/>
    </source>
</evidence>
<keyword evidence="3 5" id="KW-1133">Transmembrane helix</keyword>
<feature type="transmembrane region" description="Helical" evidence="5">
    <location>
        <begin position="96"/>
        <end position="114"/>
    </location>
</feature>